<dbReference type="EMBL" id="JACHJB010000002">
    <property type="protein sequence ID" value="MBB6349609.1"/>
    <property type="molecule type" value="Genomic_DNA"/>
</dbReference>
<dbReference type="AlphaFoldDB" id="A0A7X0F1I8"/>
<comment type="caution">
    <text evidence="1">The sequence shown here is derived from an EMBL/GenBank/DDBJ whole genome shotgun (WGS) entry which is preliminary data.</text>
</comment>
<reference evidence="1 2" key="1">
    <citation type="submission" date="2020-08" db="EMBL/GenBank/DDBJ databases">
        <title>Sequencing the genomes of 1000 actinobacteria strains.</title>
        <authorList>
            <person name="Klenk H.-P."/>
        </authorList>
    </citation>
    <scope>NUCLEOTIDE SEQUENCE [LARGE SCALE GENOMIC DNA]</scope>
    <source>
        <strain evidence="1 2">DSM 45913</strain>
    </source>
</reference>
<evidence type="ECO:0000313" key="1">
    <source>
        <dbReference type="EMBL" id="MBB6349609.1"/>
    </source>
</evidence>
<dbReference type="Proteomes" id="UP000583800">
    <property type="component" value="Unassembled WGS sequence"/>
</dbReference>
<sequence length="111" mass="12015">MRDGVRFSERLCATGISMWGEMVSDLKKEWDEAVTEIEGQVAAAPWGGGAEGIRFQQALLKSGGPMKMVQTARRVLGQIEAAGPTMRDTISISVAADDFEAERIKQLLMGA</sequence>
<organism evidence="1 2">
    <name type="scientific">Nonomuraea muscovyensis</name>
    <dbReference type="NCBI Taxonomy" id="1124761"/>
    <lineage>
        <taxon>Bacteria</taxon>
        <taxon>Bacillati</taxon>
        <taxon>Actinomycetota</taxon>
        <taxon>Actinomycetes</taxon>
        <taxon>Streptosporangiales</taxon>
        <taxon>Streptosporangiaceae</taxon>
        <taxon>Nonomuraea</taxon>
    </lineage>
</organism>
<name>A0A7X0F1I8_9ACTN</name>
<keyword evidence="2" id="KW-1185">Reference proteome</keyword>
<evidence type="ECO:0008006" key="3">
    <source>
        <dbReference type="Google" id="ProtNLM"/>
    </source>
</evidence>
<gene>
    <name evidence="1" type="ORF">FHU36_006154</name>
</gene>
<dbReference type="RefSeq" id="WP_185087152.1">
    <property type="nucleotide sequence ID" value="NZ_JACHJB010000002.1"/>
</dbReference>
<protein>
    <recommendedName>
        <fullName evidence="3">WXG100 family type VII secretion target</fullName>
    </recommendedName>
</protein>
<evidence type="ECO:0000313" key="2">
    <source>
        <dbReference type="Proteomes" id="UP000583800"/>
    </source>
</evidence>
<proteinExistence type="predicted"/>
<accession>A0A7X0F1I8</accession>